<comment type="similarity">
    <text evidence="1">Belongs to the short-chain dehydrogenases/reductases (SDR) family.</text>
</comment>
<gene>
    <name evidence="3" type="primary">DHRS4</name>
</gene>
<feature type="non-terminal residue" evidence="3">
    <location>
        <position position="1"/>
    </location>
</feature>
<dbReference type="InterPro" id="IPR020904">
    <property type="entry name" value="Sc_DH/Rdtase_CS"/>
</dbReference>
<proteinExistence type="evidence at transcript level"/>
<evidence type="ECO:0000313" key="3">
    <source>
        <dbReference type="EMBL" id="CDG67667.1"/>
    </source>
</evidence>
<evidence type="ECO:0000256" key="1">
    <source>
        <dbReference type="ARBA" id="ARBA00006484"/>
    </source>
</evidence>
<dbReference type="Pfam" id="PF13561">
    <property type="entry name" value="adh_short_C2"/>
    <property type="match status" value="1"/>
</dbReference>
<dbReference type="InterPro" id="IPR002347">
    <property type="entry name" value="SDR_fam"/>
</dbReference>
<protein>
    <submittedName>
        <fullName evidence="3">Dehydrogenase/reductase SDR family member 4</fullName>
    </submittedName>
</protein>
<organism evidence="3">
    <name type="scientific">Hydra vulgaris</name>
    <name type="common">Hydra</name>
    <name type="synonym">Hydra attenuata</name>
    <dbReference type="NCBI Taxonomy" id="6087"/>
    <lineage>
        <taxon>Eukaryota</taxon>
        <taxon>Metazoa</taxon>
        <taxon>Cnidaria</taxon>
        <taxon>Hydrozoa</taxon>
        <taxon>Hydroidolina</taxon>
        <taxon>Anthoathecata</taxon>
        <taxon>Aplanulata</taxon>
        <taxon>Hydridae</taxon>
        <taxon>Hydra</taxon>
    </lineage>
</organism>
<dbReference type="NCBIfam" id="NF005559">
    <property type="entry name" value="PRK07231.1"/>
    <property type="match status" value="1"/>
</dbReference>
<dbReference type="PANTHER" id="PTHR43943:SF2">
    <property type="entry name" value="DEHYDROGENASE_REDUCTASE 4"/>
    <property type="match status" value="1"/>
</dbReference>
<dbReference type="SUPFAM" id="SSF51735">
    <property type="entry name" value="NAD(P)-binding Rossmann-fold domains"/>
    <property type="match status" value="1"/>
</dbReference>
<reference evidence="3" key="1">
    <citation type="journal article" date="2013" name="Genome Biol. Evol.">
        <title>Punctuated emergences of genetic and phenotypic innovations in eumetazoan, bilaterian, euteleostome, and hominidae ancestors.</title>
        <authorList>
            <person name="Wenger Y."/>
            <person name="Galliot B."/>
        </authorList>
    </citation>
    <scope>NUCLEOTIDE SEQUENCE</scope>
    <source>
        <tissue evidence="3">Whole animals</tissue>
    </source>
</reference>
<dbReference type="FunFam" id="3.40.50.720:FF:000084">
    <property type="entry name" value="Short-chain dehydrogenase reductase"/>
    <property type="match status" value="1"/>
</dbReference>
<sequence length="277" mass="29925">MLKKKTDTMLRNPTKTFVRYIVTEPKRLRLEGKVAIVTASTNGIGYSIAECFAENGAKVLISSRKKENVEKSVLALKEKGFDVRGMVCHVGKSADRKNLVEKALNDFGKIDIFVSNAAVNPVACPLLDTPEEAWDKIFDLNLKSSFLLAKEAVPHLSKTRGSMLFVSSVAGFMPMPLLGAYSISKTALLSLVKVLSAECALKGVRINGLAPGVIKTDFSSFLTNSDQISASFLEQTPMRRFGEPAECAGAAVFLSSDDASYITGETIVIGGGYNCRL</sequence>
<dbReference type="EMBL" id="HAAD01001435">
    <property type="protein sequence ID" value="CDG67667.1"/>
    <property type="molecule type" value="mRNA"/>
</dbReference>
<dbReference type="OrthoDB" id="1669814at2759"/>
<keyword evidence="2" id="KW-0560">Oxidoreductase</keyword>
<dbReference type="InterPro" id="IPR036291">
    <property type="entry name" value="NAD(P)-bd_dom_sf"/>
</dbReference>
<dbReference type="AlphaFoldDB" id="T2M6U9"/>
<dbReference type="Gene3D" id="3.40.50.720">
    <property type="entry name" value="NAD(P)-binding Rossmann-like Domain"/>
    <property type="match status" value="1"/>
</dbReference>
<dbReference type="PROSITE" id="PS00061">
    <property type="entry name" value="ADH_SHORT"/>
    <property type="match status" value="1"/>
</dbReference>
<dbReference type="PANTHER" id="PTHR43943">
    <property type="entry name" value="DEHYDROGENASE/REDUCTASE (SDR FAMILY) MEMBER 4"/>
    <property type="match status" value="1"/>
</dbReference>
<dbReference type="PRINTS" id="PR00080">
    <property type="entry name" value="SDRFAMILY"/>
</dbReference>
<name>T2M6U9_HYDVU</name>
<dbReference type="GO" id="GO:0004090">
    <property type="term" value="F:carbonyl reductase (NADPH) activity"/>
    <property type="evidence" value="ECO:0007669"/>
    <property type="project" value="TreeGrafter"/>
</dbReference>
<accession>T2M6U9</accession>
<evidence type="ECO:0000256" key="2">
    <source>
        <dbReference type="ARBA" id="ARBA00023002"/>
    </source>
</evidence>
<dbReference type="PRINTS" id="PR00081">
    <property type="entry name" value="GDHRDH"/>
</dbReference>